<protein>
    <recommendedName>
        <fullName evidence="4">Secreted protein</fullName>
    </recommendedName>
</protein>
<evidence type="ECO:0000313" key="2">
    <source>
        <dbReference type="EMBL" id="KIJ34724.1"/>
    </source>
</evidence>
<dbReference type="Proteomes" id="UP000054279">
    <property type="component" value="Unassembled WGS sequence"/>
</dbReference>
<feature type="chain" id="PRO_5002204190" description="Secreted protein" evidence="1">
    <location>
        <begin position="31"/>
        <end position="168"/>
    </location>
</feature>
<reference evidence="2 3" key="1">
    <citation type="submission" date="2014-06" db="EMBL/GenBank/DDBJ databases">
        <title>Evolutionary Origins and Diversification of the Mycorrhizal Mutualists.</title>
        <authorList>
            <consortium name="DOE Joint Genome Institute"/>
            <consortium name="Mycorrhizal Genomics Consortium"/>
            <person name="Kohler A."/>
            <person name="Kuo A."/>
            <person name="Nagy L.G."/>
            <person name="Floudas D."/>
            <person name="Copeland A."/>
            <person name="Barry K.W."/>
            <person name="Cichocki N."/>
            <person name="Veneault-Fourrey C."/>
            <person name="LaButti K."/>
            <person name="Lindquist E.A."/>
            <person name="Lipzen A."/>
            <person name="Lundell T."/>
            <person name="Morin E."/>
            <person name="Murat C."/>
            <person name="Riley R."/>
            <person name="Ohm R."/>
            <person name="Sun H."/>
            <person name="Tunlid A."/>
            <person name="Henrissat B."/>
            <person name="Grigoriev I.V."/>
            <person name="Hibbett D.S."/>
            <person name="Martin F."/>
        </authorList>
    </citation>
    <scope>NUCLEOTIDE SEQUENCE [LARGE SCALE GENOMIC DNA]</scope>
    <source>
        <strain evidence="2 3">SS14</strain>
    </source>
</reference>
<dbReference type="AlphaFoldDB" id="A0A0C9UIM6"/>
<dbReference type="EMBL" id="KN837196">
    <property type="protein sequence ID" value="KIJ34724.1"/>
    <property type="molecule type" value="Genomic_DNA"/>
</dbReference>
<proteinExistence type="predicted"/>
<keyword evidence="1" id="KW-0732">Signal</keyword>
<feature type="signal peptide" evidence="1">
    <location>
        <begin position="1"/>
        <end position="30"/>
    </location>
</feature>
<keyword evidence="3" id="KW-1185">Reference proteome</keyword>
<accession>A0A0C9UIM6</accession>
<gene>
    <name evidence="2" type="ORF">M422DRAFT_263082</name>
</gene>
<evidence type="ECO:0000256" key="1">
    <source>
        <dbReference type="SAM" id="SignalP"/>
    </source>
</evidence>
<evidence type="ECO:0008006" key="4">
    <source>
        <dbReference type="Google" id="ProtNLM"/>
    </source>
</evidence>
<evidence type="ECO:0000313" key="3">
    <source>
        <dbReference type="Proteomes" id="UP000054279"/>
    </source>
</evidence>
<sequence length="168" mass="18760">MQLLQKSTLLSFWWILIHFAVLHHPLCVTAAPGSLIHTAHAPDSGDELEIGRASTSLIWFICGYGHILLTYPHIFNSPAPCVSTVAAAASFARWGPYGSITRRRHHHDDEALCSAIRVFLLRTSALPRHISYVSIPSSDIRALLIGWWQSGQCLLIRQRDDEDVLSEP</sequence>
<organism evidence="2 3">
    <name type="scientific">Sphaerobolus stellatus (strain SS14)</name>
    <dbReference type="NCBI Taxonomy" id="990650"/>
    <lineage>
        <taxon>Eukaryota</taxon>
        <taxon>Fungi</taxon>
        <taxon>Dikarya</taxon>
        <taxon>Basidiomycota</taxon>
        <taxon>Agaricomycotina</taxon>
        <taxon>Agaricomycetes</taxon>
        <taxon>Phallomycetidae</taxon>
        <taxon>Geastrales</taxon>
        <taxon>Sphaerobolaceae</taxon>
        <taxon>Sphaerobolus</taxon>
    </lineage>
</organism>
<dbReference type="HOGENOM" id="CLU_1587523_0_0_1"/>
<name>A0A0C9UIM6_SPHS4</name>